<dbReference type="PROSITE" id="PS00211">
    <property type="entry name" value="ABC_TRANSPORTER_1"/>
    <property type="match status" value="1"/>
</dbReference>
<keyword evidence="2 7" id="KW-1003">Cell membrane</keyword>
<reference evidence="10" key="1">
    <citation type="journal article" date="2019" name="Int. J. Syst. Evol. Microbiol.">
        <title>The Global Catalogue of Microorganisms (GCM) 10K type strain sequencing project: providing services to taxonomists for standard genome sequencing and annotation.</title>
        <authorList>
            <consortium name="The Broad Institute Genomics Platform"/>
            <consortium name="The Broad Institute Genome Sequencing Center for Infectious Disease"/>
            <person name="Wu L."/>
            <person name="Ma J."/>
        </authorList>
    </citation>
    <scope>NUCLEOTIDE SEQUENCE [LARGE SCALE GENOMIC DNA]</scope>
    <source>
        <strain evidence="10">JCM 16902</strain>
    </source>
</reference>
<organism evidence="9 10">
    <name type="scientific">Kineosporia mesophila</name>
    <dbReference type="NCBI Taxonomy" id="566012"/>
    <lineage>
        <taxon>Bacteria</taxon>
        <taxon>Bacillati</taxon>
        <taxon>Actinomycetota</taxon>
        <taxon>Actinomycetes</taxon>
        <taxon>Kineosporiales</taxon>
        <taxon>Kineosporiaceae</taxon>
        <taxon>Kineosporia</taxon>
    </lineage>
</organism>
<evidence type="ECO:0000256" key="4">
    <source>
        <dbReference type="ARBA" id="ARBA00022840"/>
    </source>
</evidence>
<keyword evidence="4 7" id="KW-0067">ATP-binding</keyword>
<evidence type="ECO:0000256" key="5">
    <source>
        <dbReference type="ARBA" id="ARBA00022967"/>
    </source>
</evidence>
<sequence>MATAEAGGDLRLSGVTKRFSAFTAVDGIDLTIAQGEFFAMLGPSGCGKTTTLRMVAGLEEPTEGSIHLGDLDVTHKKPYQRPVNTVFQNYALFPHLTIFENVAFGLRRRGVKDVKKQATDALDLVELGHLAQRKPAQLSGGQQQRIALARAVVNRPQVLLLDEPLGALDLKLRRQMQIELKRIQTEVGITFVHVTHDQEEAMTMADRVAVMNHGKIEQLGAPSDLYESPDTTFVANFLGQSNLVPGTRTGTDGGYVVIESHGQKARILQSRCVPGSDLLLGVRPEKIRIQEAGDEVPTGLNRLTGGVVVDASYLGVSTQYLVRLPWGQNLTVFSQNLGITERFRDGSAVTLAWEPDHSFGLAGDAAAGVDEEAAALAAAASAPQG</sequence>
<dbReference type="EMBL" id="BAAAZO010000001">
    <property type="protein sequence ID" value="GAA3596417.1"/>
    <property type="molecule type" value="Genomic_DNA"/>
</dbReference>
<evidence type="ECO:0000256" key="1">
    <source>
        <dbReference type="ARBA" id="ARBA00022448"/>
    </source>
</evidence>
<comment type="subunit">
    <text evidence="7">The complex is composed of two ATP-binding proteins (PotA), two transmembrane proteins (PotB and PotC) and a solute-binding protein (PotD).</text>
</comment>
<dbReference type="EC" id="7.6.2.11" evidence="7"/>
<name>A0ABP6Z2Z8_9ACTN</name>
<feature type="domain" description="ABC transporter" evidence="8">
    <location>
        <begin position="10"/>
        <end position="238"/>
    </location>
</feature>
<dbReference type="PANTHER" id="PTHR42781">
    <property type="entry name" value="SPERMIDINE/PUTRESCINE IMPORT ATP-BINDING PROTEIN POTA"/>
    <property type="match status" value="1"/>
</dbReference>
<dbReference type="InterPro" id="IPR003593">
    <property type="entry name" value="AAA+_ATPase"/>
</dbReference>
<dbReference type="Proteomes" id="UP001501074">
    <property type="component" value="Unassembled WGS sequence"/>
</dbReference>
<dbReference type="InterPro" id="IPR027417">
    <property type="entry name" value="P-loop_NTPase"/>
</dbReference>
<keyword evidence="1 7" id="KW-0813">Transport</keyword>
<dbReference type="InterPro" id="IPR050093">
    <property type="entry name" value="ABC_SmlMolc_Importer"/>
</dbReference>
<comment type="function">
    <text evidence="7">Part of the ABC transporter complex PotABCD involved in spermidine/putrescine import. Responsible for energy coupling to the transport system.</text>
</comment>
<keyword evidence="10" id="KW-1185">Reference proteome</keyword>
<dbReference type="InterPro" id="IPR003439">
    <property type="entry name" value="ABC_transporter-like_ATP-bd"/>
</dbReference>
<proteinExistence type="inferred from homology"/>
<dbReference type="InterPro" id="IPR013611">
    <property type="entry name" value="Transp-assoc_OB_typ2"/>
</dbReference>
<dbReference type="Gene3D" id="2.40.50.100">
    <property type="match status" value="1"/>
</dbReference>
<dbReference type="Gene3D" id="3.40.50.300">
    <property type="entry name" value="P-loop containing nucleotide triphosphate hydrolases"/>
    <property type="match status" value="1"/>
</dbReference>
<dbReference type="SMART" id="SM00382">
    <property type="entry name" value="AAA"/>
    <property type="match status" value="1"/>
</dbReference>
<dbReference type="SUPFAM" id="SSF52540">
    <property type="entry name" value="P-loop containing nucleoside triphosphate hydrolases"/>
    <property type="match status" value="1"/>
</dbReference>
<dbReference type="Pfam" id="PF08402">
    <property type="entry name" value="TOBE_2"/>
    <property type="match status" value="1"/>
</dbReference>
<dbReference type="InterPro" id="IPR017871">
    <property type="entry name" value="ABC_transporter-like_CS"/>
</dbReference>
<evidence type="ECO:0000313" key="10">
    <source>
        <dbReference type="Proteomes" id="UP001501074"/>
    </source>
</evidence>
<comment type="caution">
    <text evidence="9">The sequence shown here is derived from an EMBL/GenBank/DDBJ whole genome shotgun (WGS) entry which is preliminary data.</text>
</comment>
<dbReference type="GO" id="GO:0005524">
    <property type="term" value="F:ATP binding"/>
    <property type="evidence" value="ECO:0007669"/>
    <property type="project" value="UniProtKB-KW"/>
</dbReference>
<evidence type="ECO:0000259" key="8">
    <source>
        <dbReference type="PROSITE" id="PS50893"/>
    </source>
</evidence>
<keyword evidence="3 7" id="KW-0547">Nucleotide-binding</keyword>
<dbReference type="Pfam" id="PF00005">
    <property type="entry name" value="ABC_tran"/>
    <property type="match status" value="1"/>
</dbReference>
<accession>A0ABP6Z2Z8</accession>
<protein>
    <recommendedName>
        <fullName evidence="7">Spermidine/putrescine import ATP-binding protein PotA</fullName>
        <ecNumber evidence="7">7.6.2.11</ecNumber>
    </recommendedName>
</protein>
<keyword evidence="5 7" id="KW-1278">Translocase</keyword>
<dbReference type="PANTHER" id="PTHR42781:SF4">
    <property type="entry name" value="SPERMIDINE_PUTRESCINE IMPORT ATP-BINDING PROTEIN POTA"/>
    <property type="match status" value="1"/>
</dbReference>
<comment type="similarity">
    <text evidence="7">Belongs to the ABC transporter superfamily. Spermidine/putrescine importer (TC 3.A.1.11.1) family.</text>
</comment>
<evidence type="ECO:0000256" key="6">
    <source>
        <dbReference type="ARBA" id="ARBA00023136"/>
    </source>
</evidence>
<evidence type="ECO:0000256" key="3">
    <source>
        <dbReference type="ARBA" id="ARBA00022741"/>
    </source>
</evidence>
<gene>
    <name evidence="7" type="primary">potA</name>
    <name evidence="9" type="ORF">GCM10022223_09540</name>
</gene>
<evidence type="ECO:0000256" key="2">
    <source>
        <dbReference type="ARBA" id="ARBA00022475"/>
    </source>
</evidence>
<evidence type="ECO:0000313" key="9">
    <source>
        <dbReference type="EMBL" id="GAA3596417.1"/>
    </source>
</evidence>
<evidence type="ECO:0000256" key="7">
    <source>
        <dbReference type="RuleBase" id="RU364083"/>
    </source>
</evidence>
<dbReference type="PROSITE" id="PS50893">
    <property type="entry name" value="ABC_TRANSPORTER_2"/>
    <property type="match status" value="1"/>
</dbReference>
<dbReference type="NCBIfam" id="TIGR01187">
    <property type="entry name" value="potA"/>
    <property type="match status" value="1"/>
</dbReference>
<keyword evidence="6 7" id="KW-0472">Membrane</keyword>
<comment type="catalytic activity">
    <reaction evidence="7">
        <text>ATP + H2O + polyamine-[polyamine-binding protein]Side 1 = ADP + phosphate + polyamineSide 2 + [polyamine-binding protein]Side 1.</text>
        <dbReference type="EC" id="7.6.2.11"/>
    </reaction>
</comment>
<dbReference type="InterPro" id="IPR008995">
    <property type="entry name" value="Mo/tungstate-bd_C_term_dom"/>
</dbReference>
<dbReference type="InterPro" id="IPR005893">
    <property type="entry name" value="PotA-like"/>
</dbReference>
<dbReference type="RefSeq" id="WP_231487840.1">
    <property type="nucleotide sequence ID" value="NZ_BAAAZO010000001.1"/>
</dbReference>
<dbReference type="SUPFAM" id="SSF50331">
    <property type="entry name" value="MOP-like"/>
    <property type="match status" value="1"/>
</dbReference>